<accession>M0MLS9</accession>
<evidence type="ECO:0000256" key="1">
    <source>
        <dbReference type="SAM" id="Phobius"/>
    </source>
</evidence>
<protein>
    <submittedName>
        <fullName evidence="2">Uncharacterized protein</fullName>
    </submittedName>
</protein>
<sequence>MSCDEAGFIEYPNTLIRKYLYQTSMALPLSDLFFLVLGALVGGYFQAGRERVKRIRNDVCELMADEIRSAKLNGDIDQEDRWTTWTELDDLVKRELPNGLRKEFSRYFQLVIDLDEEKDRLGYRNQELGSTFADGTVILEWENDDLHVATAEYDLPTKEDTEIRYGAEFENWVLEYGPILSDLFEEQDSPYPIPEKVEDAIRSHEPDHHEFQNLCETWDSITEDGWSELIHDLYLSAESDRYSLYLKLMERNKRKIKESAQTIDKWFTIIANTNIYFLYWLTIKKLIAEIRESGVREVFENDTSHEAYNLSELE</sequence>
<organism evidence="2 3">
    <name type="scientific">Halococcus saccharolyticus DSM 5350</name>
    <dbReference type="NCBI Taxonomy" id="1227455"/>
    <lineage>
        <taxon>Archaea</taxon>
        <taxon>Methanobacteriati</taxon>
        <taxon>Methanobacteriota</taxon>
        <taxon>Stenosarchaea group</taxon>
        <taxon>Halobacteria</taxon>
        <taxon>Halobacteriales</taxon>
        <taxon>Halococcaceae</taxon>
        <taxon>Halococcus</taxon>
    </lineage>
</organism>
<name>M0MLS9_9EURY</name>
<keyword evidence="1" id="KW-1133">Transmembrane helix</keyword>
<feature type="transmembrane region" description="Helical" evidence="1">
    <location>
        <begin position="25"/>
        <end position="45"/>
    </location>
</feature>
<evidence type="ECO:0000313" key="2">
    <source>
        <dbReference type="EMBL" id="EMA46642.1"/>
    </source>
</evidence>
<keyword evidence="1" id="KW-0812">Transmembrane</keyword>
<dbReference type="EMBL" id="AOMD01000012">
    <property type="protein sequence ID" value="EMA46642.1"/>
    <property type="molecule type" value="Genomic_DNA"/>
</dbReference>
<gene>
    <name evidence="2" type="ORF">C449_03211</name>
</gene>
<evidence type="ECO:0000313" key="3">
    <source>
        <dbReference type="Proteomes" id="UP000011669"/>
    </source>
</evidence>
<reference evidence="2 3" key="1">
    <citation type="journal article" date="2014" name="PLoS Genet.">
        <title>Phylogenetically driven sequencing of extremely halophilic archaea reveals strategies for static and dynamic osmo-response.</title>
        <authorList>
            <person name="Becker E.A."/>
            <person name="Seitzer P.M."/>
            <person name="Tritt A."/>
            <person name="Larsen D."/>
            <person name="Krusor M."/>
            <person name="Yao A.I."/>
            <person name="Wu D."/>
            <person name="Madern D."/>
            <person name="Eisen J.A."/>
            <person name="Darling A.E."/>
            <person name="Facciotti M.T."/>
        </authorList>
    </citation>
    <scope>NUCLEOTIDE SEQUENCE [LARGE SCALE GENOMIC DNA]</scope>
    <source>
        <strain evidence="2 3">DSM 5350</strain>
    </source>
</reference>
<keyword evidence="1" id="KW-0472">Membrane</keyword>
<dbReference type="STRING" id="1227455.C449_03211"/>
<comment type="caution">
    <text evidence="2">The sequence shown here is derived from an EMBL/GenBank/DDBJ whole genome shotgun (WGS) entry which is preliminary data.</text>
</comment>
<proteinExistence type="predicted"/>
<dbReference type="Proteomes" id="UP000011669">
    <property type="component" value="Unassembled WGS sequence"/>
</dbReference>
<dbReference type="AlphaFoldDB" id="M0MLS9"/>
<dbReference type="InParanoid" id="M0MLS9"/>
<keyword evidence="3" id="KW-1185">Reference proteome</keyword>